<feature type="compositionally biased region" description="Polar residues" evidence="1">
    <location>
        <begin position="34"/>
        <end position="44"/>
    </location>
</feature>
<evidence type="ECO:0000256" key="1">
    <source>
        <dbReference type="SAM" id="MobiDB-lite"/>
    </source>
</evidence>
<dbReference type="AlphaFoldDB" id="A0ABD1D9Z3"/>
<dbReference type="EMBL" id="JBEHCU010007189">
    <property type="protein sequence ID" value="KAL1395324.1"/>
    <property type="molecule type" value="Genomic_DNA"/>
</dbReference>
<organism evidence="2 3">
    <name type="scientific">Culex pipiens pipiens</name>
    <name type="common">Northern house mosquito</name>
    <dbReference type="NCBI Taxonomy" id="38569"/>
    <lineage>
        <taxon>Eukaryota</taxon>
        <taxon>Metazoa</taxon>
        <taxon>Ecdysozoa</taxon>
        <taxon>Arthropoda</taxon>
        <taxon>Hexapoda</taxon>
        <taxon>Insecta</taxon>
        <taxon>Pterygota</taxon>
        <taxon>Neoptera</taxon>
        <taxon>Endopterygota</taxon>
        <taxon>Diptera</taxon>
        <taxon>Nematocera</taxon>
        <taxon>Culicoidea</taxon>
        <taxon>Culicidae</taxon>
        <taxon>Culicinae</taxon>
        <taxon>Culicini</taxon>
        <taxon>Culex</taxon>
        <taxon>Culex</taxon>
    </lineage>
</organism>
<accession>A0ABD1D9Z3</accession>
<evidence type="ECO:0000313" key="2">
    <source>
        <dbReference type="EMBL" id="KAL1395324.1"/>
    </source>
</evidence>
<protein>
    <submittedName>
        <fullName evidence="2">Uncharacterized protein</fullName>
    </submittedName>
</protein>
<dbReference type="Proteomes" id="UP001562425">
    <property type="component" value="Unassembled WGS sequence"/>
</dbReference>
<name>A0ABD1D9Z3_CULPP</name>
<gene>
    <name evidence="2" type="ORF">pipiens_011333</name>
</gene>
<evidence type="ECO:0000313" key="3">
    <source>
        <dbReference type="Proteomes" id="UP001562425"/>
    </source>
</evidence>
<feature type="region of interest" description="Disordered" evidence="1">
    <location>
        <begin position="1"/>
        <end position="44"/>
    </location>
</feature>
<keyword evidence="3" id="KW-1185">Reference proteome</keyword>
<comment type="caution">
    <text evidence="2">The sequence shown here is derived from an EMBL/GenBank/DDBJ whole genome shotgun (WGS) entry which is preliminary data.</text>
</comment>
<proteinExistence type="predicted"/>
<sequence>MFADGLEQLDEEKGFHSGGTITNVKEDPKPVTDQPATNSSTLASGSWQCLPAVSTFIKSSANVTVVLQREVTKELAVTAEPVLNAGGGRKMTALLNT</sequence>
<reference evidence="2 3" key="1">
    <citation type="submission" date="2024-05" db="EMBL/GenBank/DDBJ databases">
        <title>Culex pipiens pipiens assembly and annotation.</title>
        <authorList>
            <person name="Alout H."/>
            <person name="Durand T."/>
        </authorList>
    </citation>
    <scope>NUCLEOTIDE SEQUENCE [LARGE SCALE GENOMIC DNA]</scope>
    <source>
        <strain evidence="2">HA-2024</strain>
        <tissue evidence="2">Whole body</tissue>
    </source>
</reference>